<dbReference type="Gene3D" id="1.10.510.10">
    <property type="entry name" value="Transferase(Phosphotransferase) domain 1"/>
    <property type="match status" value="1"/>
</dbReference>
<dbReference type="PROSITE" id="PS00108">
    <property type="entry name" value="PROTEIN_KINASE_ST"/>
    <property type="match status" value="1"/>
</dbReference>
<evidence type="ECO:0000256" key="8">
    <source>
        <dbReference type="SAM" id="MobiDB-lite"/>
    </source>
</evidence>
<dbReference type="PROSITE" id="PS50011">
    <property type="entry name" value="PROTEIN_KINASE_DOM"/>
    <property type="match status" value="1"/>
</dbReference>
<feature type="compositionally biased region" description="Basic and acidic residues" evidence="8">
    <location>
        <begin position="110"/>
        <end position="123"/>
    </location>
</feature>
<dbReference type="InterPro" id="IPR017441">
    <property type="entry name" value="Protein_kinase_ATP_BS"/>
</dbReference>
<evidence type="ECO:0000256" key="7">
    <source>
        <dbReference type="RuleBase" id="RU361165"/>
    </source>
</evidence>
<dbReference type="InterPro" id="IPR008271">
    <property type="entry name" value="Ser/Thr_kinase_AS"/>
</dbReference>
<feature type="compositionally biased region" description="Low complexity" evidence="8">
    <location>
        <begin position="46"/>
        <end position="78"/>
    </location>
</feature>
<comment type="similarity">
    <text evidence="7">Belongs to the protein kinase superfamily. Ser/Thr protein kinase family. MAP kinase subfamily.</text>
</comment>
<keyword evidence="3 6" id="KW-0547">Nucleotide-binding</keyword>
<dbReference type="SUPFAM" id="SSF56112">
    <property type="entry name" value="Protein kinase-like (PK-like)"/>
    <property type="match status" value="1"/>
</dbReference>
<proteinExistence type="inferred from homology"/>
<comment type="catalytic activity">
    <reaction evidence="7">
        <text>L-threonyl-[protein] + ATP = O-phospho-L-threonyl-[protein] + ADP + H(+)</text>
        <dbReference type="Rhea" id="RHEA:46608"/>
        <dbReference type="Rhea" id="RHEA-COMP:11060"/>
        <dbReference type="Rhea" id="RHEA-COMP:11605"/>
        <dbReference type="ChEBI" id="CHEBI:15378"/>
        <dbReference type="ChEBI" id="CHEBI:30013"/>
        <dbReference type="ChEBI" id="CHEBI:30616"/>
        <dbReference type="ChEBI" id="CHEBI:61977"/>
        <dbReference type="ChEBI" id="CHEBI:456216"/>
        <dbReference type="EC" id="2.7.11.24"/>
    </reaction>
</comment>
<feature type="region of interest" description="Disordered" evidence="8">
    <location>
        <begin position="1"/>
        <end position="201"/>
    </location>
</feature>
<dbReference type="FunFam" id="1.10.510.10:FF:000624">
    <property type="entry name" value="Mitogen-activated protein kinase"/>
    <property type="match status" value="1"/>
</dbReference>
<feature type="region of interest" description="Disordered" evidence="8">
    <location>
        <begin position="334"/>
        <end position="388"/>
    </location>
</feature>
<keyword evidence="1 7" id="KW-0723">Serine/threonine-protein kinase</keyword>
<dbReference type="InterPro" id="IPR050117">
    <property type="entry name" value="MAPK"/>
</dbReference>
<keyword evidence="2 7" id="KW-0808">Transferase</keyword>
<evidence type="ECO:0000313" key="10">
    <source>
        <dbReference type="EMBL" id="CAE0707984.1"/>
    </source>
</evidence>
<evidence type="ECO:0000259" key="9">
    <source>
        <dbReference type="PROSITE" id="PS50011"/>
    </source>
</evidence>
<organism evidence="10">
    <name type="scientific">Pseudo-nitzschia australis</name>
    <dbReference type="NCBI Taxonomy" id="44445"/>
    <lineage>
        <taxon>Eukaryota</taxon>
        <taxon>Sar</taxon>
        <taxon>Stramenopiles</taxon>
        <taxon>Ochrophyta</taxon>
        <taxon>Bacillariophyta</taxon>
        <taxon>Bacillariophyceae</taxon>
        <taxon>Bacillariophycidae</taxon>
        <taxon>Bacillariales</taxon>
        <taxon>Bacillariaceae</taxon>
        <taxon>Pseudo-nitzschia</taxon>
    </lineage>
</organism>
<evidence type="ECO:0000256" key="3">
    <source>
        <dbReference type="ARBA" id="ARBA00022741"/>
    </source>
</evidence>
<feature type="compositionally biased region" description="Low complexity" evidence="8">
    <location>
        <begin position="371"/>
        <end position="384"/>
    </location>
</feature>
<dbReference type="InterPro" id="IPR003527">
    <property type="entry name" value="MAP_kinase_CS"/>
</dbReference>
<evidence type="ECO:0000256" key="5">
    <source>
        <dbReference type="ARBA" id="ARBA00022840"/>
    </source>
</evidence>
<sequence>MEEHEKSGDKEKYRYGRDEHTQMLQQIPSSSATDDNAKTADITTTSYSNSNSNQYQNQQPKSSITTDTTSVSRTATATLPEEEFSTKRSLNQHSGLDLDQGCTSLQSSTKEQRSTGASRDDARVTSSASNGNPDISNKRLKSGNSYADSFPKTPTTKPIPDAPTNGASEDCIADVNRPPPTPPPSTASIATNENASCTSVGHHSEDIALPFGSATATAATTTPKARSSPYHKAPISSDGSGGGGWTDDDAYERMPKTPVAPPLTSSSSSSSRATMRQNAMSPLPGASGVYLSDIPPAPPTTPAPKLSGTGYRDLGLATPLPYTAGFVQNTNHLEQQQRQYQKRQKQLQQQELREGAATPAPHRTQHKTNMAATAKPPAATKAPTSSLSDDFSEWAVGDRYQLCRMLGRGSYGEVAQAIDKYQGRPDAYVAIKRIVGPFDQEVDAVRLFREIHILRRLRTLGKNDCIVPLLDVVQPPTDDLNDFNDLYLVFDYVDTDLYKLIMSPQYLTTEHIQTFLYQMLIGLKYIHSGNVIHRDLKPANILLNEDCSLKICDFGLARIVDEISVARSSSLTSSSNDINIGTTNADVNISNTAAAMKAAKRLAGRSCSISEQSLSYDDGEGAAITPNMPLTRQLTKHVVTRWYRAPELILIQPYTTAVDVWSLGCIFAELLSMQEGSVPGYQDRTPIFPGGACYPLSGDTDNAERLDQLNVIFNVIGTPSGEDIGTFGEANEYIKTLKPIKPKSLKDIYPAADPNALDLLQNMLNFNPKGRCTAEEALNHVFFAGIRREGMETSVGKPMESPTFLNEQEIDIETLKQKAYNEVLWFRDNQSYSNLSIQTTETQTETETPAQAGQQTNME</sequence>
<dbReference type="AlphaFoldDB" id="A0A7S4A9N4"/>
<dbReference type="EC" id="2.7.11.24" evidence="7"/>
<name>A0A7S4A9N4_9STRA</name>
<feature type="binding site" evidence="6">
    <location>
        <position position="432"/>
    </location>
    <ligand>
        <name>ATP</name>
        <dbReference type="ChEBI" id="CHEBI:30616"/>
    </ligand>
</feature>
<reference evidence="10" key="1">
    <citation type="submission" date="2021-01" db="EMBL/GenBank/DDBJ databases">
        <authorList>
            <person name="Corre E."/>
            <person name="Pelletier E."/>
            <person name="Niang G."/>
            <person name="Scheremetjew M."/>
            <person name="Finn R."/>
            <person name="Kale V."/>
            <person name="Holt S."/>
            <person name="Cochrane G."/>
            <person name="Meng A."/>
            <person name="Brown T."/>
            <person name="Cohen L."/>
        </authorList>
    </citation>
    <scope>NUCLEOTIDE SEQUENCE</scope>
    <source>
        <strain evidence="10">10249 10 AB</strain>
    </source>
</reference>
<feature type="compositionally biased region" description="Polar residues" evidence="8">
    <location>
        <begin position="142"/>
        <end position="156"/>
    </location>
</feature>
<evidence type="ECO:0000256" key="4">
    <source>
        <dbReference type="ARBA" id="ARBA00022777"/>
    </source>
</evidence>
<dbReference type="InterPro" id="IPR011009">
    <property type="entry name" value="Kinase-like_dom_sf"/>
</dbReference>
<dbReference type="GO" id="GO:0004707">
    <property type="term" value="F:MAP kinase activity"/>
    <property type="evidence" value="ECO:0007669"/>
    <property type="project" value="UniProtKB-EC"/>
</dbReference>
<gene>
    <name evidence="10" type="ORF">PAUS00366_LOCUS704</name>
</gene>
<comment type="cofactor">
    <cofactor evidence="7">
        <name>Mg(2+)</name>
        <dbReference type="ChEBI" id="CHEBI:18420"/>
    </cofactor>
</comment>
<dbReference type="EMBL" id="HBIX01000923">
    <property type="protein sequence ID" value="CAE0707984.1"/>
    <property type="molecule type" value="Transcribed_RNA"/>
</dbReference>
<evidence type="ECO:0000256" key="2">
    <source>
        <dbReference type="ARBA" id="ARBA00022679"/>
    </source>
</evidence>
<dbReference type="Pfam" id="PF00069">
    <property type="entry name" value="Pkinase"/>
    <property type="match status" value="2"/>
</dbReference>
<keyword evidence="4 7" id="KW-0418">Kinase</keyword>
<feature type="compositionally biased region" description="Polar residues" evidence="8">
    <location>
        <begin position="124"/>
        <end position="135"/>
    </location>
</feature>
<keyword evidence="7" id="KW-0460">Magnesium</keyword>
<dbReference type="SMART" id="SM00220">
    <property type="entry name" value="S_TKc"/>
    <property type="match status" value="1"/>
</dbReference>
<feature type="compositionally biased region" description="Polar residues" evidence="8">
    <location>
        <begin position="186"/>
        <end position="201"/>
    </location>
</feature>
<dbReference type="CDD" id="cd07834">
    <property type="entry name" value="STKc_MAPK"/>
    <property type="match status" value="1"/>
</dbReference>
<dbReference type="Gene3D" id="3.30.200.20">
    <property type="entry name" value="Phosphorylase Kinase, domain 1"/>
    <property type="match status" value="1"/>
</dbReference>
<dbReference type="PROSITE" id="PS00107">
    <property type="entry name" value="PROTEIN_KINASE_ATP"/>
    <property type="match status" value="1"/>
</dbReference>
<dbReference type="GO" id="GO:0005524">
    <property type="term" value="F:ATP binding"/>
    <property type="evidence" value="ECO:0007669"/>
    <property type="project" value="UniProtKB-UniRule"/>
</dbReference>
<evidence type="ECO:0000256" key="1">
    <source>
        <dbReference type="ARBA" id="ARBA00022527"/>
    </source>
</evidence>
<dbReference type="PANTHER" id="PTHR24055">
    <property type="entry name" value="MITOGEN-ACTIVATED PROTEIN KINASE"/>
    <property type="match status" value="1"/>
</dbReference>
<accession>A0A7S4A9N4</accession>
<dbReference type="PROSITE" id="PS01351">
    <property type="entry name" value="MAPK"/>
    <property type="match status" value="1"/>
</dbReference>
<dbReference type="InterPro" id="IPR000719">
    <property type="entry name" value="Prot_kinase_dom"/>
</dbReference>
<feature type="compositionally biased region" description="Polar residues" evidence="8">
    <location>
        <begin position="22"/>
        <end position="34"/>
    </location>
</feature>
<comment type="activity regulation">
    <text evidence="7">Activated by threonine and tyrosine phosphorylation.</text>
</comment>
<keyword evidence="5 6" id="KW-0067">ATP-binding</keyword>
<feature type="region of interest" description="Disordered" evidence="8">
    <location>
        <begin position="218"/>
        <end position="312"/>
    </location>
</feature>
<feature type="domain" description="Protein kinase" evidence="9">
    <location>
        <begin position="400"/>
        <end position="783"/>
    </location>
</feature>
<feature type="region of interest" description="Disordered" evidence="8">
    <location>
        <begin position="838"/>
        <end position="859"/>
    </location>
</feature>
<feature type="compositionally biased region" description="Basic and acidic residues" evidence="8">
    <location>
        <begin position="1"/>
        <end position="21"/>
    </location>
</feature>
<evidence type="ECO:0000256" key="6">
    <source>
        <dbReference type="PROSITE-ProRule" id="PRU10141"/>
    </source>
</evidence>
<protein>
    <recommendedName>
        <fullName evidence="7">Mitogen-activated protein kinase</fullName>
        <ecNumber evidence="7">2.7.11.24</ecNumber>
    </recommendedName>
</protein>